<dbReference type="Pfam" id="PF00665">
    <property type="entry name" value="rve"/>
    <property type="match status" value="1"/>
</dbReference>
<dbReference type="InterPro" id="IPR057670">
    <property type="entry name" value="SH3_retrovirus"/>
</dbReference>
<dbReference type="Pfam" id="PF25597">
    <property type="entry name" value="SH3_retrovirus"/>
    <property type="match status" value="1"/>
</dbReference>
<dbReference type="PANTHER" id="PTHR11439:SF440">
    <property type="entry name" value="INTEGRASE CATALYTIC DOMAIN-CONTAINING PROTEIN"/>
    <property type="match status" value="1"/>
</dbReference>
<dbReference type="InterPro" id="IPR001878">
    <property type="entry name" value="Znf_CCHC"/>
</dbReference>
<dbReference type="GO" id="GO:0004190">
    <property type="term" value="F:aspartic-type endopeptidase activity"/>
    <property type="evidence" value="ECO:0007669"/>
    <property type="project" value="UniProtKB-KW"/>
</dbReference>
<dbReference type="Pfam" id="PF22936">
    <property type="entry name" value="Pol_BBD"/>
    <property type="match status" value="2"/>
</dbReference>
<feature type="region of interest" description="Disordered" evidence="2">
    <location>
        <begin position="130"/>
        <end position="149"/>
    </location>
</feature>
<evidence type="ECO:0000313" key="4">
    <source>
        <dbReference type="EMBL" id="WVZ51641.1"/>
    </source>
</evidence>
<evidence type="ECO:0000256" key="1">
    <source>
        <dbReference type="ARBA" id="ARBA00022750"/>
    </source>
</evidence>
<dbReference type="GO" id="GO:0015074">
    <property type="term" value="P:DNA integration"/>
    <property type="evidence" value="ECO:0007669"/>
    <property type="project" value="InterPro"/>
</dbReference>
<feature type="region of interest" description="Disordered" evidence="2">
    <location>
        <begin position="1780"/>
        <end position="1816"/>
    </location>
</feature>
<dbReference type="GO" id="GO:0003676">
    <property type="term" value="F:nucleic acid binding"/>
    <property type="evidence" value="ECO:0007669"/>
    <property type="project" value="InterPro"/>
</dbReference>
<evidence type="ECO:0000259" key="3">
    <source>
        <dbReference type="PROSITE" id="PS50994"/>
    </source>
</evidence>
<dbReference type="CDD" id="cd09272">
    <property type="entry name" value="RNase_HI_RT_Ty1"/>
    <property type="match status" value="2"/>
</dbReference>
<dbReference type="Pfam" id="PF07727">
    <property type="entry name" value="RVT_2"/>
    <property type="match status" value="2"/>
</dbReference>
<dbReference type="SMART" id="SM00343">
    <property type="entry name" value="ZnF_C2HC"/>
    <property type="match status" value="2"/>
</dbReference>
<feature type="compositionally biased region" description="Acidic residues" evidence="2">
    <location>
        <begin position="1991"/>
        <end position="2005"/>
    </location>
</feature>
<keyword evidence="1" id="KW-0378">Hydrolase</keyword>
<name>A0AAQ3PKD2_PASNO</name>
<feature type="region of interest" description="Disordered" evidence="2">
    <location>
        <begin position="1984"/>
        <end position="2020"/>
    </location>
</feature>
<dbReference type="InterPro" id="IPR054722">
    <property type="entry name" value="PolX-like_BBD"/>
</dbReference>
<evidence type="ECO:0000313" key="5">
    <source>
        <dbReference type="Proteomes" id="UP001341281"/>
    </source>
</evidence>
<dbReference type="SUPFAM" id="SSF53098">
    <property type="entry name" value="Ribonuclease H-like"/>
    <property type="match status" value="1"/>
</dbReference>
<dbReference type="Pfam" id="PF13976">
    <property type="entry name" value="gag_pre-integrs"/>
    <property type="match status" value="1"/>
</dbReference>
<dbReference type="Gene3D" id="3.30.420.10">
    <property type="entry name" value="Ribonuclease H-like superfamily/Ribonuclease H"/>
    <property type="match status" value="1"/>
</dbReference>
<accession>A0AAQ3PKD2</accession>
<sequence length="2020" mass="230611">MVSRTRALLMKNGSHARVLGAGTVVLKFTSGKTVLLKNVQHVPSIKKNLVSRSQLCRDGYKLCFESNKCALSKFLIINSGVSDMLVGTIMESRNATFFENEFPMKNAPSTSSCESRIPHEHFTLIEHFEEPHEQNPEEGDNIATRKSKRQRTAKSFGDDYIVYLVNDTPRTIEEAYSSPNSDLWKQVVRSEMDSIMSNGTWEVVERPYGCKPIGCKWVFKKKLKPDGTIEWYKARLEIKGYSQKEASHGLLVYQMDVKIAFLNRELDEEIYMDQPAGFVAKGQECMVCKLLKSLYGLKQAPKQWHEKFDKTLTSAGFFVNEADKCVYYCVVLTKNRRIARDQLRCSQIIDSLMYLASTTRPDISFAVSKLSRFVLNPGDDHRRALERVLYYLEGTMSYGIRYTGYPRVLEGYYDANWIFDADELYATSGYMFLLGGGAVSWKSCKQTVLTRSTMEAELTALDTTSVEAECLWELLMDLPGDPPTTVPLIDTLSGWKVKPVMASGSNVHVGKPPHFDGNNYDYWKTRMTVYLRSMGGRIWKIVNEGFVVLKKDESTPIDEENLLVNDQAMNVLYDALDVKEFNRIKNLKTAYEIWNKLMEIHEGTTMVKSAKLYVYKGKFDQFVMKKDESVSDMFNRLNNVVNELKGLGFDVPDEDFSHKFLRSLLSQGHKKKLMVKWLMKIRSELLSRTNHPKPLKMMIVMMKIVRVEMMKKMDLFVRRFYKFMRKKKDSSRRSQSSKKNPFNERKCFECGEPGHIAMYSPNKKKDKSVEVKKKKKFIKKKKKKNGQAYLVEWDSDASSDSDEKGEASKLIAGIAIKEAPSLFSTPHCLMVKGGSKVYDDDDDDNEYSYDDLVKMLSEADDYMYKEKEKFKALKKLYKSLQVSFEDLKISHENLKVDHEKLEEAQNSHLVHEATTVKVDMGVTCDLLDSPTSAPSPTNSSCSTCNGSYTKDAFSCDATLIVENEMLKKKVKTLTRDLERAYGGTDNLNLILGSHKRSINNEGLVYIPKKCKKDFVPQMTTFIKGCDKACHKCHKVGHVKKYFPSNKNVNYKAGGKHWVLDSGCTQHMTGDMRMFSSIDNDDCTGYDNITFGDNSKGRVKGLGKIAISNDLSISNVLLVESLNFYFLSVAQLYDLGFKCNFSIDDVVITSVDGSNLVLKGFCHENLYLVDFSSSEANLTTCLFSKSSMDWLWHRRLAHVVMTQLNRLIKHDLVRFLKDVKFEKYKLYSACQAGKQVANTYPSKSQMSSCRPLELLHMDLFGPTTYESIGGNSYCLVIVDDFSRFTWVFFLHDKSSVFDTLKSFAILAQNQFENDIKKVRSDNGTEFKNARVDEYCDDKGGRLSKFEKICDEGFLLGYSSNSKVYRVYNKTHAIVEEVYDVEFDETNGSQEESDNLNDVRGEELSKAMKTMAIGDVKPKEVEDDDTIMVIPSTSTTNVQDHQNQQDAQVDITQDHYPPSPSNIPSISTHDSHTQPRFHHTVTKDHPVDQIVGDINEALQDLDWMNFMHEELNNFTWNEVWELVERPKNYNVIGTKWVFRNKHDENAPVARLEAIRILLAFACAHNIKLFQMDVKSAFLNGKISELVYVEQPPSFEDPKKPDHVYKLSKALYGLKQAPRACNASFCEEFGEMMSKEFEMSMIGELSFFLGLQIKKLKDGIFVSQSKYLKDMLKKFGLEDARPSKTPMGTNGLLELDKEDYGVIFDKVPLMCDNESAVKLATNPIQHSRTKHIDIRHHFSRDHVGKGDISICAIGTEDQLADIFTNPLDESSGVGSSMKKLASKFKRGANKRQRRDDADEDYNPDVDSQAQSLEEGDEVSMEAENFGAEDEAIDITGWAYPERHWIVDQYSREKNPYQYGLPRDTNVMYFHTQVQFDAFWSHIRKERTIEWMTGKKKYDATFEDFAVANKLNYELISNGADLLHEDAVEDTVQYYEPARLGIPTVVGQTTGLRHHPAMINKIARVTILPKGGDRSMVCDRNERIFLKRELTPFPDVEEEAPADEDDNANEEAQNMPHPPPPPQQ</sequence>
<dbReference type="GO" id="GO:0008270">
    <property type="term" value="F:zinc ion binding"/>
    <property type="evidence" value="ECO:0007669"/>
    <property type="project" value="InterPro"/>
</dbReference>
<evidence type="ECO:0000256" key="2">
    <source>
        <dbReference type="SAM" id="MobiDB-lite"/>
    </source>
</evidence>
<dbReference type="InterPro" id="IPR036875">
    <property type="entry name" value="Znf_CCHC_sf"/>
</dbReference>
<keyword evidence="1" id="KW-0064">Aspartyl protease</keyword>
<dbReference type="PROSITE" id="PS50994">
    <property type="entry name" value="INTEGRASE"/>
    <property type="match status" value="1"/>
</dbReference>
<dbReference type="InterPro" id="IPR036397">
    <property type="entry name" value="RNaseH_sf"/>
</dbReference>
<dbReference type="InterPro" id="IPR001584">
    <property type="entry name" value="Integrase_cat-core"/>
</dbReference>
<organism evidence="4 5">
    <name type="scientific">Paspalum notatum var. saurae</name>
    <dbReference type="NCBI Taxonomy" id="547442"/>
    <lineage>
        <taxon>Eukaryota</taxon>
        <taxon>Viridiplantae</taxon>
        <taxon>Streptophyta</taxon>
        <taxon>Embryophyta</taxon>
        <taxon>Tracheophyta</taxon>
        <taxon>Spermatophyta</taxon>
        <taxon>Magnoliopsida</taxon>
        <taxon>Liliopsida</taxon>
        <taxon>Poales</taxon>
        <taxon>Poaceae</taxon>
        <taxon>PACMAD clade</taxon>
        <taxon>Panicoideae</taxon>
        <taxon>Andropogonodae</taxon>
        <taxon>Paspaleae</taxon>
        <taxon>Paspalinae</taxon>
        <taxon>Paspalum</taxon>
    </lineage>
</organism>
<dbReference type="InterPro" id="IPR012337">
    <property type="entry name" value="RNaseH-like_sf"/>
</dbReference>
<gene>
    <name evidence="4" type="ORF">U9M48_002763</name>
</gene>
<dbReference type="Pfam" id="PF14223">
    <property type="entry name" value="Retrotran_gag_2"/>
    <property type="match status" value="1"/>
</dbReference>
<proteinExistence type="predicted"/>
<dbReference type="SUPFAM" id="SSF56672">
    <property type="entry name" value="DNA/RNA polymerases"/>
    <property type="match status" value="1"/>
</dbReference>
<keyword evidence="5" id="KW-1185">Reference proteome</keyword>
<protein>
    <recommendedName>
        <fullName evidence="3">Integrase catalytic domain-containing protein</fullName>
    </recommendedName>
</protein>
<dbReference type="SUPFAM" id="SSF57756">
    <property type="entry name" value="Retrovirus zinc finger-like domains"/>
    <property type="match status" value="1"/>
</dbReference>
<dbReference type="EMBL" id="CP144745">
    <property type="protein sequence ID" value="WVZ51641.1"/>
    <property type="molecule type" value="Genomic_DNA"/>
</dbReference>
<dbReference type="InterPro" id="IPR025724">
    <property type="entry name" value="GAG-pre-integrase_dom"/>
</dbReference>
<feature type="domain" description="Integrase catalytic" evidence="3">
    <location>
        <begin position="1246"/>
        <end position="1424"/>
    </location>
</feature>
<feature type="compositionally biased region" description="Basic residues" evidence="2">
    <location>
        <begin position="1780"/>
        <end position="1789"/>
    </location>
</feature>
<dbReference type="InterPro" id="IPR043502">
    <property type="entry name" value="DNA/RNA_pol_sf"/>
</dbReference>
<keyword evidence="1" id="KW-0645">Protease</keyword>
<dbReference type="PANTHER" id="PTHR11439">
    <property type="entry name" value="GAG-POL-RELATED RETROTRANSPOSON"/>
    <property type="match status" value="1"/>
</dbReference>
<reference evidence="4 5" key="1">
    <citation type="submission" date="2024-02" db="EMBL/GenBank/DDBJ databases">
        <title>High-quality chromosome-scale genome assembly of Pensacola bahiagrass (Paspalum notatum Flugge var. saurae).</title>
        <authorList>
            <person name="Vega J.M."/>
            <person name="Podio M."/>
            <person name="Orjuela J."/>
            <person name="Siena L.A."/>
            <person name="Pessino S.C."/>
            <person name="Combes M.C."/>
            <person name="Mariac C."/>
            <person name="Albertini E."/>
            <person name="Pupilli F."/>
            <person name="Ortiz J.P.A."/>
            <person name="Leblanc O."/>
        </authorList>
    </citation>
    <scope>NUCLEOTIDE SEQUENCE [LARGE SCALE GENOMIC DNA]</scope>
    <source>
        <strain evidence="4">R1</strain>
        <tissue evidence="4">Leaf</tissue>
    </source>
</reference>
<dbReference type="InterPro" id="IPR013103">
    <property type="entry name" value="RVT_2"/>
</dbReference>
<dbReference type="Proteomes" id="UP001341281">
    <property type="component" value="Chromosome 01"/>
</dbReference>